<keyword evidence="3 6" id="KW-1133">Transmembrane helix</keyword>
<keyword evidence="7" id="KW-0482">Metalloprotease</keyword>
<feature type="transmembrane region" description="Helical" evidence="6">
    <location>
        <begin position="58"/>
        <end position="80"/>
    </location>
</feature>
<gene>
    <name evidence="7" type="ORF">CVAR292_01823</name>
</gene>
<evidence type="ECO:0000256" key="4">
    <source>
        <dbReference type="ARBA" id="ARBA00023136"/>
    </source>
</evidence>
<sequence>MTFNSNLNGMGGRASSGGSSGGSGGGFGFGGGGGNGGRGGGFGGIIGMLLMSKVGRRFGIPGILVVAVIAFFASGGTSMFSGGSTTNNMTGGNNASAGGSLEHCNTWEDANKYDDCRIEGTAISLDAVWSQILPDETGISYSEPGVQIGDGTVNTGCGRASTAQTGPFYCPGDSTVYIGDDFFAQLKSMGGSDGPFAQMYVVAHEFGHHIQNLQDTIGLSNYDDPGEDSNAVKMELQADCYAGVWAHHADNGENAMIDPLSDEQISQAIRSAQAIGDDAIQQSSGGSVNPDAWTHGSSEQRQQWFTTGYSEGTVNSCHQEFAQ</sequence>
<dbReference type="PANTHER" id="PTHR30168:SF0">
    <property type="entry name" value="INNER MEMBRANE PROTEIN"/>
    <property type="match status" value="1"/>
</dbReference>
<keyword evidence="8" id="KW-1185">Reference proteome</keyword>
<evidence type="ECO:0000256" key="3">
    <source>
        <dbReference type="ARBA" id="ARBA00022989"/>
    </source>
</evidence>
<protein>
    <submittedName>
        <fullName evidence="7">Predicted metalloprotease</fullName>
    </submittedName>
</protein>
<evidence type="ECO:0000256" key="5">
    <source>
        <dbReference type="SAM" id="MobiDB-lite"/>
    </source>
</evidence>
<dbReference type="RefSeq" id="WP_014010051.1">
    <property type="nucleotide sequence ID" value="NZ_FAUH01000012.1"/>
</dbReference>
<dbReference type="OrthoDB" id="9774900at2"/>
<evidence type="ECO:0000256" key="2">
    <source>
        <dbReference type="ARBA" id="ARBA00022692"/>
    </source>
</evidence>
<dbReference type="GO" id="GO:0006508">
    <property type="term" value="P:proteolysis"/>
    <property type="evidence" value="ECO:0007669"/>
    <property type="project" value="UniProtKB-KW"/>
</dbReference>
<accession>A0A0X2NNR9</accession>
<feature type="region of interest" description="Disordered" evidence="5">
    <location>
        <begin position="280"/>
        <end position="300"/>
    </location>
</feature>
<organism evidence="7 8">
    <name type="scientific">Corynebacterium variabile</name>
    <dbReference type="NCBI Taxonomy" id="1727"/>
    <lineage>
        <taxon>Bacteria</taxon>
        <taxon>Bacillati</taxon>
        <taxon>Actinomycetota</taxon>
        <taxon>Actinomycetes</taxon>
        <taxon>Mycobacteriales</taxon>
        <taxon>Corynebacteriaceae</taxon>
        <taxon>Corynebacterium</taxon>
    </lineage>
</organism>
<dbReference type="AlphaFoldDB" id="A0A0X2NNR9"/>
<evidence type="ECO:0000313" key="8">
    <source>
        <dbReference type="Proteomes" id="UP000182498"/>
    </source>
</evidence>
<keyword evidence="2 6" id="KW-0812">Transmembrane</keyword>
<dbReference type="GO" id="GO:0008237">
    <property type="term" value="F:metallopeptidase activity"/>
    <property type="evidence" value="ECO:0007669"/>
    <property type="project" value="UniProtKB-KW"/>
</dbReference>
<dbReference type="InterPro" id="IPR007343">
    <property type="entry name" value="Uncharacterised_pept_Zn_put"/>
</dbReference>
<keyword evidence="4 6" id="KW-0472">Membrane</keyword>
<dbReference type="Proteomes" id="UP000182498">
    <property type="component" value="Unassembled WGS sequence"/>
</dbReference>
<evidence type="ECO:0000313" key="7">
    <source>
        <dbReference type="EMBL" id="CUU66479.1"/>
    </source>
</evidence>
<dbReference type="GO" id="GO:0016020">
    <property type="term" value="C:membrane"/>
    <property type="evidence" value="ECO:0007669"/>
    <property type="project" value="UniProtKB-SubCell"/>
</dbReference>
<dbReference type="OMA" id="QKRSQGY"/>
<dbReference type="EMBL" id="FAUH01000012">
    <property type="protein sequence ID" value="CUU66479.1"/>
    <property type="molecule type" value="Genomic_DNA"/>
</dbReference>
<dbReference type="PANTHER" id="PTHR30168">
    <property type="entry name" value="PUTATIVE MEMBRANE PROTEIN YPFJ"/>
    <property type="match status" value="1"/>
</dbReference>
<keyword evidence="7" id="KW-0645">Protease</keyword>
<proteinExistence type="predicted"/>
<evidence type="ECO:0000256" key="1">
    <source>
        <dbReference type="ARBA" id="ARBA00004167"/>
    </source>
</evidence>
<reference evidence="8" key="1">
    <citation type="submission" date="2015-11" db="EMBL/GenBank/DDBJ databases">
        <authorList>
            <person name="Dugat-Bony E."/>
        </authorList>
    </citation>
    <scope>NUCLEOTIDE SEQUENCE [LARGE SCALE GENOMIC DNA]</scope>
    <source>
        <strain evidence="8">Mu292</strain>
    </source>
</reference>
<name>A0A0X2NNR9_9CORY</name>
<comment type="subcellular location">
    <subcellularLocation>
        <location evidence="1">Membrane</location>
        <topology evidence="1">Single-pass membrane protein</topology>
    </subcellularLocation>
</comment>
<evidence type="ECO:0000256" key="6">
    <source>
        <dbReference type="SAM" id="Phobius"/>
    </source>
</evidence>
<dbReference type="SUPFAM" id="SSF55486">
    <property type="entry name" value="Metalloproteases ('zincins'), catalytic domain"/>
    <property type="match status" value="1"/>
</dbReference>
<keyword evidence="7" id="KW-0378">Hydrolase</keyword>
<dbReference type="Pfam" id="PF04228">
    <property type="entry name" value="Zn_peptidase"/>
    <property type="match status" value="1"/>
</dbReference>